<keyword evidence="7" id="KW-0998">Cell outer membrane</keyword>
<keyword evidence="3" id="KW-0813">Transport</keyword>
<feature type="coiled-coil region" evidence="8">
    <location>
        <begin position="169"/>
        <end position="220"/>
    </location>
</feature>
<protein>
    <submittedName>
        <fullName evidence="9">TolC family protein</fullName>
    </submittedName>
</protein>
<evidence type="ECO:0000256" key="1">
    <source>
        <dbReference type="ARBA" id="ARBA00004442"/>
    </source>
</evidence>
<keyword evidence="10" id="KW-1185">Reference proteome</keyword>
<dbReference type="AlphaFoldDB" id="A0A4P9K676"/>
<dbReference type="GO" id="GO:0015288">
    <property type="term" value="F:porin activity"/>
    <property type="evidence" value="ECO:0007669"/>
    <property type="project" value="TreeGrafter"/>
</dbReference>
<dbReference type="SUPFAM" id="SSF56954">
    <property type="entry name" value="Outer membrane efflux proteins (OEP)"/>
    <property type="match status" value="1"/>
</dbReference>
<evidence type="ECO:0000256" key="6">
    <source>
        <dbReference type="ARBA" id="ARBA00023136"/>
    </source>
</evidence>
<dbReference type="KEGG" id="thig:FE785_03710"/>
<evidence type="ECO:0000256" key="3">
    <source>
        <dbReference type="ARBA" id="ARBA00022448"/>
    </source>
</evidence>
<accession>A0A4P9K676</accession>
<gene>
    <name evidence="9" type="ORF">FE785_03710</name>
</gene>
<evidence type="ECO:0000256" key="4">
    <source>
        <dbReference type="ARBA" id="ARBA00022452"/>
    </source>
</evidence>
<evidence type="ECO:0000256" key="7">
    <source>
        <dbReference type="ARBA" id="ARBA00023237"/>
    </source>
</evidence>
<dbReference type="EMBL" id="CP040602">
    <property type="protein sequence ID" value="QCU89806.1"/>
    <property type="molecule type" value="Genomic_DNA"/>
</dbReference>
<organism evidence="9 10">
    <name type="scientific">Thiomicrorhabdus sediminis</name>
    <dbReference type="NCBI Taxonomy" id="2580412"/>
    <lineage>
        <taxon>Bacteria</taxon>
        <taxon>Pseudomonadati</taxon>
        <taxon>Pseudomonadota</taxon>
        <taxon>Gammaproteobacteria</taxon>
        <taxon>Thiotrichales</taxon>
        <taxon>Piscirickettsiaceae</taxon>
        <taxon>Thiomicrorhabdus</taxon>
    </lineage>
</organism>
<evidence type="ECO:0000313" key="10">
    <source>
        <dbReference type="Proteomes" id="UP000304864"/>
    </source>
</evidence>
<name>A0A4P9K676_9GAMM</name>
<dbReference type="InterPro" id="IPR051906">
    <property type="entry name" value="TolC-like"/>
</dbReference>
<dbReference type="OrthoDB" id="9813458at2"/>
<sequence>MLMKTRHNSSLKVAGLLNQLSAAVALTFLVSTTAIGQGSTAHQGGLQTMDMGLSPLFNLALQNSPAILQRQADQQQAYYGLQQAESELGAQVMLNSELSYSVMSEKRFARTANQLVATYSLYQPHQQDNREAAKYQFLAQQKGIVEQQQQVVMQVASLYIDYWQQQENLRYLQKEKSSINNIIKQLQQRFQVGLQDLNDIAEIRSRLDFNEAELLKAQADLQRTRAALLAQLGLQSLRELKIYLAQHKRSELLTHAADQGDKIALFDVDKLKAELLALNSAQSDINSDQFWWQLVQSHPALQGLTAKTNASYQQEKAIENLYGPQVEAFGALVYNDSDKNFYDDMRGARAGIRLNVPLYLSGKSESSIAKQRQQSLSIKAQKRQVALRLQSQAYNAWIGIQSGKSRYQALQQALVSSQQALQASEQALKTGRRNVLDLLDAQRHLHRIQRDLPQLKAQIWLNYYQLLWSLGRLA</sequence>
<feature type="coiled-coil region" evidence="8">
    <location>
        <begin position="407"/>
        <end position="458"/>
    </location>
</feature>
<reference evidence="9 10" key="1">
    <citation type="submission" date="2019-05" db="EMBL/GenBank/DDBJ databases">
        <title>Thiomicrorhabdus sediminis sp. nov, a novel sulfur-oxidizing bacterium isolated from coastal sediment.</title>
        <authorList>
            <person name="Liu X."/>
        </authorList>
    </citation>
    <scope>NUCLEOTIDE SEQUENCE [LARGE SCALE GENOMIC DNA]</scope>
    <source>
        <strain evidence="9 10">G1</strain>
    </source>
</reference>
<keyword evidence="6" id="KW-0472">Membrane</keyword>
<keyword evidence="8" id="KW-0175">Coiled coil</keyword>
<evidence type="ECO:0000256" key="2">
    <source>
        <dbReference type="ARBA" id="ARBA00007613"/>
    </source>
</evidence>
<dbReference type="GO" id="GO:1990281">
    <property type="term" value="C:efflux pump complex"/>
    <property type="evidence" value="ECO:0007669"/>
    <property type="project" value="TreeGrafter"/>
</dbReference>
<proteinExistence type="inferred from homology"/>
<dbReference type="RefSeq" id="WP_138564483.1">
    <property type="nucleotide sequence ID" value="NZ_CP040602.1"/>
</dbReference>
<dbReference type="GO" id="GO:0009279">
    <property type="term" value="C:cell outer membrane"/>
    <property type="evidence" value="ECO:0007669"/>
    <property type="project" value="UniProtKB-SubCell"/>
</dbReference>
<evidence type="ECO:0000256" key="8">
    <source>
        <dbReference type="SAM" id="Coils"/>
    </source>
</evidence>
<comment type="similarity">
    <text evidence="2">Belongs to the outer membrane factor (OMF) (TC 1.B.17) family.</text>
</comment>
<keyword evidence="4" id="KW-1134">Transmembrane beta strand</keyword>
<keyword evidence="5" id="KW-0812">Transmembrane</keyword>
<comment type="subcellular location">
    <subcellularLocation>
        <location evidence="1">Cell outer membrane</location>
    </subcellularLocation>
</comment>
<dbReference type="PANTHER" id="PTHR30026:SF20">
    <property type="entry name" value="OUTER MEMBRANE PROTEIN TOLC"/>
    <property type="match status" value="1"/>
</dbReference>
<dbReference type="PANTHER" id="PTHR30026">
    <property type="entry name" value="OUTER MEMBRANE PROTEIN TOLC"/>
    <property type="match status" value="1"/>
</dbReference>
<evidence type="ECO:0000256" key="5">
    <source>
        <dbReference type="ARBA" id="ARBA00022692"/>
    </source>
</evidence>
<dbReference type="GO" id="GO:0015562">
    <property type="term" value="F:efflux transmembrane transporter activity"/>
    <property type="evidence" value="ECO:0007669"/>
    <property type="project" value="InterPro"/>
</dbReference>
<dbReference type="Proteomes" id="UP000304864">
    <property type="component" value="Chromosome"/>
</dbReference>
<dbReference type="Gene3D" id="1.20.1600.10">
    <property type="entry name" value="Outer membrane efflux proteins (OEP)"/>
    <property type="match status" value="1"/>
</dbReference>
<dbReference type="InterPro" id="IPR003423">
    <property type="entry name" value="OMP_efflux"/>
</dbReference>
<dbReference type="Pfam" id="PF02321">
    <property type="entry name" value="OEP"/>
    <property type="match status" value="2"/>
</dbReference>
<evidence type="ECO:0000313" key="9">
    <source>
        <dbReference type="EMBL" id="QCU89806.1"/>
    </source>
</evidence>